<dbReference type="RefSeq" id="WP_013381770.1">
    <property type="nucleotide sequence ID" value="NZ_CP029487.1"/>
</dbReference>
<reference evidence="5 6" key="1">
    <citation type="submission" date="2018-05" db="EMBL/GenBank/DDBJ databases">
        <title>Genome comparison of Eubacterium sp.</title>
        <authorList>
            <person name="Feng Y."/>
            <person name="Sanchez-Andrea I."/>
            <person name="Stams A.J.M."/>
            <person name="De Vos W.M."/>
        </authorList>
    </citation>
    <scope>NUCLEOTIDE SEQUENCE [LARGE SCALE GENOMIC DNA]</scope>
    <source>
        <strain evidence="5 6">YI</strain>
    </source>
</reference>
<dbReference type="SMART" id="SM00419">
    <property type="entry name" value="HTH_CRP"/>
    <property type="match status" value="1"/>
</dbReference>
<dbReference type="GeneID" id="68364444"/>
<dbReference type="SUPFAM" id="SSF46785">
    <property type="entry name" value="Winged helix' DNA-binding domain"/>
    <property type="match status" value="1"/>
</dbReference>
<organism evidence="5 6">
    <name type="scientific">Eubacterium maltosivorans</name>
    <dbReference type="NCBI Taxonomy" id="2041044"/>
    <lineage>
        <taxon>Bacteria</taxon>
        <taxon>Bacillati</taxon>
        <taxon>Bacillota</taxon>
        <taxon>Clostridia</taxon>
        <taxon>Eubacteriales</taxon>
        <taxon>Eubacteriaceae</taxon>
        <taxon>Eubacterium</taxon>
    </lineage>
</organism>
<feature type="domain" description="HTH crp-type" evidence="4">
    <location>
        <begin position="142"/>
        <end position="208"/>
    </location>
</feature>
<accession>A0A4P9CCA8</accession>
<dbReference type="GO" id="GO:0003677">
    <property type="term" value="F:DNA binding"/>
    <property type="evidence" value="ECO:0007669"/>
    <property type="project" value="UniProtKB-KW"/>
</dbReference>
<dbReference type="InterPro" id="IPR014710">
    <property type="entry name" value="RmlC-like_jellyroll"/>
</dbReference>
<dbReference type="Proteomes" id="UP000218387">
    <property type="component" value="Chromosome"/>
</dbReference>
<keyword evidence="6" id="KW-1185">Reference proteome</keyword>
<dbReference type="Gene3D" id="1.10.10.10">
    <property type="entry name" value="Winged helix-like DNA-binding domain superfamily/Winged helix DNA-binding domain"/>
    <property type="match status" value="1"/>
</dbReference>
<name>A0A4P9CCA8_EUBML</name>
<protein>
    <submittedName>
        <fullName evidence="5">Crp/Fnr family transcriptional regulator</fullName>
    </submittedName>
</protein>
<keyword evidence="3" id="KW-0804">Transcription</keyword>
<evidence type="ECO:0000313" key="5">
    <source>
        <dbReference type="EMBL" id="QCT73350.1"/>
    </source>
</evidence>
<sequence>MHLQYYFGDDFKQFEDYLLSIEHTVFECTKDTPLSGVGAPLDKEYYVLEGMIRTSFIHESGHIKAFAFYGPYTFAPLYYPGDYKIESSLIFTAATDLKALAFDRKLLGRYLNENPALNQAMYDAYMRLVVLLIEDNINQLFSTGLEKISHFLYSAVTNSGNPVVLISQDDLANFVGMNRANVAKYLKQLREEEIIETARNRIIVKNAKKLQDYSQYIG</sequence>
<dbReference type="KEGG" id="emt:CPZ25_019190"/>
<dbReference type="SUPFAM" id="SSF51206">
    <property type="entry name" value="cAMP-binding domain-like"/>
    <property type="match status" value="1"/>
</dbReference>
<dbReference type="Gene3D" id="2.60.120.10">
    <property type="entry name" value="Jelly Rolls"/>
    <property type="match status" value="1"/>
</dbReference>
<dbReference type="InterPro" id="IPR012318">
    <property type="entry name" value="HTH_CRP"/>
</dbReference>
<evidence type="ECO:0000313" key="6">
    <source>
        <dbReference type="Proteomes" id="UP000218387"/>
    </source>
</evidence>
<dbReference type="InterPro" id="IPR018490">
    <property type="entry name" value="cNMP-bd_dom_sf"/>
</dbReference>
<gene>
    <name evidence="5" type="ORF">CPZ25_019190</name>
</gene>
<evidence type="ECO:0000256" key="3">
    <source>
        <dbReference type="ARBA" id="ARBA00023163"/>
    </source>
</evidence>
<dbReference type="EMBL" id="CP029487">
    <property type="protein sequence ID" value="QCT73350.1"/>
    <property type="molecule type" value="Genomic_DNA"/>
</dbReference>
<evidence type="ECO:0000256" key="1">
    <source>
        <dbReference type="ARBA" id="ARBA00023015"/>
    </source>
</evidence>
<dbReference type="Pfam" id="PF13545">
    <property type="entry name" value="HTH_Crp_2"/>
    <property type="match status" value="1"/>
</dbReference>
<evidence type="ECO:0000259" key="4">
    <source>
        <dbReference type="PROSITE" id="PS51063"/>
    </source>
</evidence>
<keyword evidence="1" id="KW-0805">Transcription regulation</keyword>
<dbReference type="GO" id="GO:0006355">
    <property type="term" value="P:regulation of DNA-templated transcription"/>
    <property type="evidence" value="ECO:0007669"/>
    <property type="project" value="InterPro"/>
</dbReference>
<dbReference type="AlphaFoldDB" id="A0A4P9CCA8"/>
<evidence type="ECO:0000256" key="2">
    <source>
        <dbReference type="ARBA" id="ARBA00023125"/>
    </source>
</evidence>
<dbReference type="InterPro" id="IPR036388">
    <property type="entry name" value="WH-like_DNA-bd_sf"/>
</dbReference>
<dbReference type="PROSITE" id="PS51063">
    <property type="entry name" value="HTH_CRP_2"/>
    <property type="match status" value="1"/>
</dbReference>
<keyword evidence="2" id="KW-0238">DNA-binding</keyword>
<proteinExistence type="predicted"/>
<dbReference type="InterPro" id="IPR036390">
    <property type="entry name" value="WH_DNA-bd_sf"/>
</dbReference>